<evidence type="ECO:0000313" key="2">
    <source>
        <dbReference type="Proteomes" id="UP000699042"/>
    </source>
</evidence>
<gene>
    <name evidence="1" type="ORF">JMJ77_014280</name>
</gene>
<name>A0A9P7R5M9_9PEZI</name>
<reference evidence="1" key="1">
    <citation type="submission" date="2021-05" db="EMBL/GenBank/DDBJ databases">
        <title>Comparative genomics of three Colletotrichum scovillei strains and genetic complementation revealed genes involved fungal growth and virulence on chili pepper.</title>
        <authorList>
            <person name="Hsieh D.-K."/>
            <person name="Chuang S.-C."/>
            <person name="Chen C.-Y."/>
            <person name="Chao Y.-T."/>
            <person name="Lu M.-Y.J."/>
            <person name="Lee M.-H."/>
            <person name="Shih M.-C."/>
        </authorList>
    </citation>
    <scope>NUCLEOTIDE SEQUENCE</scope>
    <source>
        <strain evidence="1">Coll-153</strain>
    </source>
</reference>
<dbReference type="EMBL" id="JAESDN010000006">
    <property type="protein sequence ID" value="KAG7048644.1"/>
    <property type="molecule type" value="Genomic_DNA"/>
</dbReference>
<sequence length="60" mass="6546">MKILGNCPGRTDEPASSDLRMLFRFVVAIVSKNPELAWDSVKTETVVSAARGVVRRGPES</sequence>
<organism evidence="1 2">
    <name type="scientific">Colletotrichum scovillei</name>
    <dbReference type="NCBI Taxonomy" id="1209932"/>
    <lineage>
        <taxon>Eukaryota</taxon>
        <taxon>Fungi</taxon>
        <taxon>Dikarya</taxon>
        <taxon>Ascomycota</taxon>
        <taxon>Pezizomycotina</taxon>
        <taxon>Sordariomycetes</taxon>
        <taxon>Hypocreomycetidae</taxon>
        <taxon>Glomerellales</taxon>
        <taxon>Glomerellaceae</taxon>
        <taxon>Colletotrichum</taxon>
        <taxon>Colletotrichum acutatum species complex</taxon>
    </lineage>
</organism>
<evidence type="ECO:0000313" key="1">
    <source>
        <dbReference type="EMBL" id="KAG7048644.1"/>
    </source>
</evidence>
<dbReference type="Proteomes" id="UP000699042">
    <property type="component" value="Unassembled WGS sequence"/>
</dbReference>
<dbReference type="AlphaFoldDB" id="A0A9P7R5M9"/>
<keyword evidence="2" id="KW-1185">Reference proteome</keyword>
<protein>
    <submittedName>
        <fullName evidence="1">Uncharacterized protein</fullName>
    </submittedName>
</protein>
<proteinExistence type="predicted"/>
<accession>A0A9P7R5M9</accession>
<comment type="caution">
    <text evidence="1">The sequence shown here is derived from an EMBL/GenBank/DDBJ whole genome shotgun (WGS) entry which is preliminary data.</text>
</comment>